<organism evidence="2 3">
    <name type="scientific">Oldenlandia corymbosa var. corymbosa</name>
    <dbReference type="NCBI Taxonomy" id="529605"/>
    <lineage>
        <taxon>Eukaryota</taxon>
        <taxon>Viridiplantae</taxon>
        <taxon>Streptophyta</taxon>
        <taxon>Embryophyta</taxon>
        <taxon>Tracheophyta</taxon>
        <taxon>Spermatophyta</taxon>
        <taxon>Magnoliopsida</taxon>
        <taxon>eudicotyledons</taxon>
        <taxon>Gunneridae</taxon>
        <taxon>Pentapetalae</taxon>
        <taxon>asterids</taxon>
        <taxon>lamiids</taxon>
        <taxon>Gentianales</taxon>
        <taxon>Rubiaceae</taxon>
        <taxon>Rubioideae</taxon>
        <taxon>Spermacoceae</taxon>
        <taxon>Hedyotis-Oldenlandia complex</taxon>
        <taxon>Oldenlandia</taxon>
    </lineage>
</organism>
<dbReference type="InterPro" id="IPR025521">
    <property type="entry name" value="Neprosin_propep"/>
</dbReference>
<reference evidence="2" key="1">
    <citation type="submission" date="2023-03" db="EMBL/GenBank/DDBJ databases">
        <authorList>
            <person name="Julca I."/>
        </authorList>
    </citation>
    <scope>NUCLEOTIDE SEQUENCE</scope>
</reference>
<dbReference type="PANTHER" id="PTHR31589">
    <property type="entry name" value="PROTEIN, PUTATIVE (DUF239)-RELATED-RELATED"/>
    <property type="match status" value="1"/>
</dbReference>
<keyword evidence="3" id="KW-1185">Reference proteome</keyword>
<gene>
    <name evidence="2" type="ORF">OLC1_LOCUS12482</name>
</gene>
<accession>A0AAV1D8V0</accession>
<name>A0AAV1D8V0_OLDCO</name>
<evidence type="ECO:0000313" key="3">
    <source>
        <dbReference type="Proteomes" id="UP001161247"/>
    </source>
</evidence>
<dbReference type="EMBL" id="OX459121">
    <property type="protein sequence ID" value="CAI9103277.1"/>
    <property type="molecule type" value="Genomic_DNA"/>
</dbReference>
<dbReference type="InterPro" id="IPR053168">
    <property type="entry name" value="Glutamic_endopeptidase"/>
</dbReference>
<dbReference type="PROSITE" id="PS52045">
    <property type="entry name" value="NEPROSIN_PEP_CD"/>
    <property type="match status" value="1"/>
</dbReference>
<evidence type="ECO:0000313" key="2">
    <source>
        <dbReference type="EMBL" id="CAI9103277.1"/>
    </source>
</evidence>
<dbReference type="Pfam" id="PF03080">
    <property type="entry name" value="Neprosin"/>
    <property type="match status" value="1"/>
</dbReference>
<proteinExistence type="predicted"/>
<protein>
    <submittedName>
        <fullName evidence="2">OLC1v1001733C1</fullName>
    </submittedName>
</protein>
<evidence type="ECO:0000259" key="1">
    <source>
        <dbReference type="PROSITE" id="PS52045"/>
    </source>
</evidence>
<dbReference type="InterPro" id="IPR004314">
    <property type="entry name" value="Neprosin"/>
</dbReference>
<dbReference type="AlphaFoldDB" id="A0AAV1D8V0"/>
<dbReference type="PANTHER" id="PTHR31589:SF110">
    <property type="entry name" value="PROTEIN, PUTATIVE (DUF239)-RELATED"/>
    <property type="match status" value="1"/>
</dbReference>
<sequence>MKFKGLHLLYFITVFVTFMLSDALKLRQSNHIRKSIKSEDGDVIDCVEIFDQPAFDHPLLKNHTMKMKPSYGPEELFRDQDTMSASNANTKQKTITHVWQLSGECPDGTIPIRRTGKHDFLRNIFKFKKRHRNINNRPLSSSNGSDSVDIAVHEYAYSTVAMGGKYYGTKVTVSAWQPYVKNGLLVTSSAMLEGRGTSERFVVFPHLLWDNHTRLFSDDYTSTGCWNLMCSGFVQVSNEIVVGGAIANFSSDHLYSEISILVWKDQKQDVWWLKYNGTTVGYWPATLFNRLNDSAQLIECGGEIINSMINGTHTATQMGNGQFPNEKLERASYFMNIEIMNQTMALGPPPGGNILGTATNQDCYNISVGKNDTWGNFFYYGGPGRNPNCP</sequence>
<dbReference type="Pfam" id="PF14365">
    <property type="entry name" value="Neprosin_AP"/>
    <property type="match status" value="1"/>
</dbReference>
<dbReference type="Proteomes" id="UP001161247">
    <property type="component" value="Chromosome 4"/>
</dbReference>
<feature type="domain" description="Neprosin PEP catalytic" evidence="1">
    <location>
        <begin position="147"/>
        <end position="390"/>
    </location>
</feature>